<feature type="chain" id="PRO_5046152132" description="Minor curlin subunit" evidence="3">
    <location>
        <begin position="39"/>
        <end position="175"/>
    </location>
</feature>
<sequence length="175" mass="18644">MKLDQAFSSRKARAPKALLALSLATLALALMTSVQAQAAQDNRVEQYRQSADAALAGNYSIIRQNGNNNRTAVFQSYSAQYQSGNFSAIRQIGSSNSAFITQLGGNNAGVILQNGDRHIATINQAYGRQGLEAFVSQSGNQSDIAISQSGSGYRSVSVEQQAFSGNARPVTVETY</sequence>
<protein>
    <recommendedName>
        <fullName evidence="6">Minor curlin subunit</fullName>
    </recommendedName>
</protein>
<keyword evidence="5" id="KW-1185">Reference proteome</keyword>
<organism evidence="4 5">
    <name type="scientific">Vreelandella malpeensis</name>
    <dbReference type="NCBI Taxonomy" id="1172368"/>
    <lineage>
        <taxon>Bacteria</taxon>
        <taxon>Pseudomonadati</taxon>
        <taxon>Pseudomonadota</taxon>
        <taxon>Gammaproteobacteria</taxon>
        <taxon>Oceanospirillales</taxon>
        <taxon>Halomonadaceae</taxon>
        <taxon>Vreelandella</taxon>
    </lineage>
</organism>
<evidence type="ECO:0008006" key="6">
    <source>
        <dbReference type="Google" id="ProtNLM"/>
    </source>
</evidence>
<dbReference type="Proteomes" id="UP001319882">
    <property type="component" value="Unassembled WGS sequence"/>
</dbReference>
<evidence type="ECO:0000313" key="5">
    <source>
        <dbReference type="Proteomes" id="UP001319882"/>
    </source>
</evidence>
<comment type="caution">
    <text evidence="4">The sequence shown here is derived from an EMBL/GenBank/DDBJ whole genome shotgun (WGS) entry which is preliminary data.</text>
</comment>
<keyword evidence="2 3" id="KW-0732">Signal</keyword>
<dbReference type="InterPro" id="IPR009742">
    <property type="entry name" value="Curlin_rpt"/>
</dbReference>
<feature type="signal peptide" evidence="3">
    <location>
        <begin position="1"/>
        <end position="38"/>
    </location>
</feature>
<name>A0ABS8DWN1_9GAMM</name>
<gene>
    <name evidence="4" type="ORF">GEV37_16020</name>
</gene>
<reference evidence="4 5" key="1">
    <citation type="journal article" date="2021" name="Sci. Rep.">
        <title>Genome analysis of a halophilic bacterium Halomonas malpeensis YU-PRIM-29(T) reveals its exopolysaccharide and pigment producing capabilities.</title>
        <authorList>
            <person name="Athmika"/>
            <person name="Ghate S.D."/>
            <person name="Arun A.B."/>
            <person name="Rao S.S."/>
            <person name="Kumar S.T.A."/>
            <person name="Kandiyil M.K."/>
            <person name="Saptami K."/>
            <person name="Rekha P.D."/>
        </authorList>
    </citation>
    <scope>NUCLEOTIDE SEQUENCE [LARGE SCALE GENOMIC DNA]</scope>
    <source>
        <strain evidence="5">prim 29</strain>
    </source>
</reference>
<dbReference type="EMBL" id="WHVL01000008">
    <property type="protein sequence ID" value="MCB8890620.1"/>
    <property type="molecule type" value="Genomic_DNA"/>
</dbReference>
<comment type="similarity">
    <text evidence="1">Belongs to the CsgA/CsgB family.</text>
</comment>
<dbReference type="RefSeq" id="WP_227391284.1">
    <property type="nucleotide sequence ID" value="NZ_JBHSCJ010000005.1"/>
</dbReference>
<evidence type="ECO:0000313" key="4">
    <source>
        <dbReference type="EMBL" id="MCB8890620.1"/>
    </source>
</evidence>
<evidence type="ECO:0000256" key="2">
    <source>
        <dbReference type="ARBA" id="ARBA00022729"/>
    </source>
</evidence>
<evidence type="ECO:0000256" key="3">
    <source>
        <dbReference type="SAM" id="SignalP"/>
    </source>
</evidence>
<accession>A0ABS8DWN1</accession>
<evidence type="ECO:0000256" key="1">
    <source>
        <dbReference type="ARBA" id="ARBA00009766"/>
    </source>
</evidence>
<proteinExistence type="inferred from homology"/>
<dbReference type="Pfam" id="PF07012">
    <property type="entry name" value="Curlin_rpt"/>
    <property type="match status" value="1"/>
</dbReference>